<evidence type="ECO:0000256" key="2">
    <source>
        <dbReference type="ARBA" id="ARBA00022723"/>
    </source>
</evidence>
<dbReference type="AlphaFoldDB" id="A0A7I4C109"/>
<evidence type="ECO:0000256" key="5">
    <source>
        <dbReference type="SAM" id="MobiDB-lite"/>
    </source>
</evidence>
<dbReference type="Gene3D" id="3.10.120.10">
    <property type="entry name" value="Cytochrome b5-like heme/steroid binding domain"/>
    <property type="match status" value="1"/>
</dbReference>
<protein>
    <recommendedName>
        <fullName evidence="6">Cytochrome b5 heme-binding domain-containing protein</fullName>
    </recommendedName>
</protein>
<dbReference type="EnsemblPlants" id="Pp3c20_23480V3.4">
    <property type="protein sequence ID" value="Pp3c20_23480V3.4"/>
    <property type="gene ID" value="Pp3c20_23480"/>
</dbReference>
<keyword evidence="3 4" id="KW-0408">Iron</keyword>
<keyword evidence="8" id="KW-1185">Reference proteome</keyword>
<feature type="compositionally biased region" description="Low complexity" evidence="5">
    <location>
        <begin position="9"/>
        <end position="60"/>
    </location>
</feature>
<evidence type="ECO:0000256" key="4">
    <source>
        <dbReference type="RuleBase" id="RU362121"/>
    </source>
</evidence>
<sequence length="237" mass="25295">MTLSLQLAPSSSHLQTTTSSSASSSSSSVSASSSAASSSASSSISFPSPTPSISSPPHLSALSMGPAVQPSSSPPPGDDASVSPPTMPPPKPKPRASARVPLEKGYSQMVWLRLLQTEPDLAGLKGQSPKRLIPMEEVKQHKTEEDAWTVLRGRVYNISPYIRFHPGGKDMLMKGAGRDCTALFSILILFIVSCCLKTLTLCYSGFIDYLESSDDFMYGCCAFESCMIVVFVMCVRT</sequence>
<dbReference type="GO" id="GO:0046872">
    <property type="term" value="F:metal ion binding"/>
    <property type="evidence" value="ECO:0007669"/>
    <property type="project" value="UniProtKB-UniRule"/>
</dbReference>
<reference evidence="7 8" key="2">
    <citation type="journal article" date="2018" name="Plant J.">
        <title>The Physcomitrella patens chromosome-scale assembly reveals moss genome structure and evolution.</title>
        <authorList>
            <person name="Lang D."/>
            <person name="Ullrich K.K."/>
            <person name="Murat F."/>
            <person name="Fuchs J."/>
            <person name="Jenkins J."/>
            <person name="Haas F.B."/>
            <person name="Piednoel M."/>
            <person name="Gundlach H."/>
            <person name="Van Bel M."/>
            <person name="Meyberg R."/>
            <person name="Vives C."/>
            <person name="Morata J."/>
            <person name="Symeonidi A."/>
            <person name="Hiss M."/>
            <person name="Muchero W."/>
            <person name="Kamisugi Y."/>
            <person name="Saleh O."/>
            <person name="Blanc G."/>
            <person name="Decker E.L."/>
            <person name="van Gessel N."/>
            <person name="Grimwood J."/>
            <person name="Hayes R.D."/>
            <person name="Graham S.W."/>
            <person name="Gunter L.E."/>
            <person name="McDaniel S.F."/>
            <person name="Hoernstein S.N.W."/>
            <person name="Larsson A."/>
            <person name="Li F.W."/>
            <person name="Perroud P.F."/>
            <person name="Phillips J."/>
            <person name="Ranjan P."/>
            <person name="Rokshar D.S."/>
            <person name="Rothfels C.J."/>
            <person name="Schneider L."/>
            <person name="Shu S."/>
            <person name="Stevenson D.W."/>
            <person name="Thummler F."/>
            <person name="Tillich M."/>
            <person name="Villarreal Aguilar J.C."/>
            <person name="Widiez T."/>
            <person name="Wong G.K."/>
            <person name="Wymore A."/>
            <person name="Zhang Y."/>
            <person name="Zimmer A.D."/>
            <person name="Quatrano R.S."/>
            <person name="Mayer K.F.X."/>
            <person name="Goodstein D."/>
            <person name="Casacuberta J.M."/>
            <person name="Vandepoele K."/>
            <person name="Reski R."/>
            <person name="Cuming A.C."/>
            <person name="Tuskan G.A."/>
            <person name="Maumus F."/>
            <person name="Salse J."/>
            <person name="Schmutz J."/>
            <person name="Rensing S.A."/>
        </authorList>
    </citation>
    <scope>NUCLEOTIDE SEQUENCE [LARGE SCALE GENOMIC DNA]</scope>
    <source>
        <strain evidence="7 8">cv. Gransden 2004</strain>
    </source>
</reference>
<reference evidence="7 8" key="1">
    <citation type="journal article" date="2008" name="Science">
        <title>The Physcomitrella genome reveals evolutionary insights into the conquest of land by plants.</title>
        <authorList>
            <person name="Rensing S."/>
            <person name="Lang D."/>
            <person name="Zimmer A."/>
            <person name="Terry A."/>
            <person name="Salamov A."/>
            <person name="Shapiro H."/>
            <person name="Nishiyama T."/>
            <person name="Perroud P.-F."/>
            <person name="Lindquist E."/>
            <person name="Kamisugi Y."/>
            <person name="Tanahashi T."/>
            <person name="Sakakibara K."/>
            <person name="Fujita T."/>
            <person name="Oishi K."/>
            <person name="Shin-I T."/>
            <person name="Kuroki Y."/>
            <person name="Toyoda A."/>
            <person name="Suzuki Y."/>
            <person name="Hashimoto A."/>
            <person name="Yamaguchi K."/>
            <person name="Sugano A."/>
            <person name="Kohara Y."/>
            <person name="Fujiyama A."/>
            <person name="Anterola A."/>
            <person name="Aoki S."/>
            <person name="Ashton N."/>
            <person name="Barbazuk W.B."/>
            <person name="Barker E."/>
            <person name="Bennetzen J."/>
            <person name="Bezanilla M."/>
            <person name="Blankenship R."/>
            <person name="Cho S.H."/>
            <person name="Dutcher S."/>
            <person name="Estelle M."/>
            <person name="Fawcett J.A."/>
            <person name="Gundlach H."/>
            <person name="Hanada K."/>
            <person name="Heyl A."/>
            <person name="Hicks K.A."/>
            <person name="Hugh J."/>
            <person name="Lohr M."/>
            <person name="Mayer K."/>
            <person name="Melkozernov A."/>
            <person name="Murata T."/>
            <person name="Nelson D."/>
            <person name="Pils B."/>
            <person name="Prigge M."/>
            <person name="Reiss B."/>
            <person name="Renner T."/>
            <person name="Rombauts S."/>
            <person name="Rushton P."/>
            <person name="Sanderfoot A."/>
            <person name="Schween G."/>
            <person name="Shiu S.-H."/>
            <person name="Stueber K."/>
            <person name="Theodoulou F.L."/>
            <person name="Tu H."/>
            <person name="Van de Peer Y."/>
            <person name="Verrier P.J."/>
            <person name="Waters E."/>
            <person name="Wood A."/>
            <person name="Yang L."/>
            <person name="Cove D."/>
            <person name="Cuming A."/>
            <person name="Hasebe M."/>
            <person name="Lucas S."/>
            <person name="Mishler D.B."/>
            <person name="Reski R."/>
            <person name="Grigoriev I."/>
            <person name="Quatrano R.S."/>
            <person name="Boore J.L."/>
        </authorList>
    </citation>
    <scope>NUCLEOTIDE SEQUENCE [LARGE SCALE GENOMIC DNA]</scope>
    <source>
        <strain evidence="7 8">cv. Gransden 2004</strain>
    </source>
</reference>
<accession>A0A7I4C109</accession>
<dbReference type="PROSITE" id="PS00191">
    <property type="entry name" value="CYTOCHROME_B5_1"/>
    <property type="match status" value="1"/>
</dbReference>
<evidence type="ECO:0000313" key="8">
    <source>
        <dbReference type="Proteomes" id="UP000006727"/>
    </source>
</evidence>
<feature type="transmembrane region" description="Helical" evidence="4">
    <location>
        <begin position="216"/>
        <end position="235"/>
    </location>
</feature>
<keyword evidence="2 4" id="KW-0479">Metal-binding</keyword>
<dbReference type="SUPFAM" id="SSF55856">
    <property type="entry name" value="Cytochrome b5-like heme/steroid binding domain"/>
    <property type="match status" value="1"/>
</dbReference>
<feature type="domain" description="Cytochrome b5 heme-binding" evidence="6">
    <location>
        <begin position="130"/>
        <end position="184"/>
    </location>
</feature>
<reference evidence="7" key="3">
    <citation type="submission" date="2020-12" db="UniProtKB">
        <authorList>
            <consortium name="EnsemblPlants"/>
        </authorList>
    </citation>
    <scope>IDENTIFICATION</scope>
</reference>
<dbReference type="EMBL" id="ABEU02000020">
    <property type="status" value="NOT_ANNOTATED_CDS"/>
    <property type="molecule type" value="Genomic_DNA"/>
</dbReference>
<evidence type="ECO:0000256" key="1">
    <source>
        <dbReference type="ARBA" id="ARBA00022617"/>
    </source>
</evidence>
<keyword evidence="4" id="KW-0472">Membrane</keyword>
<dbReference type="PANTHER" id="PTHR46237">
    <property type="entry name" value="CYTOCHROME B5 REDUCTASE 4 FAMILY MEMBER"/>
    <property type="match status" value="1"/>
</dbReference>
<dbReference type="SMART" id="SM01117">
    <property type="entry name" value="Cyt-b5"/>
    <property type="match status" value="1"/>
</dbReference>
<comment type="caution">
    <text evidence="4">Lacks conserved residue(s) required for the propagation of feature annotation.</text>
</comment>
<name>A0A7I4C109_PHYPA</name>
<organism evidence="7 8">
    <name type="scientific">Physcomitrium patens</name>
    <name type="common">Spreading-leaved earth moss</name>
    <name type="synonym">Physcomitrella patens</name>
    <dbReference type="NCBI Taxonomy" id="3218"/>
    <lineage>
        <taxon>Eukaryota</taxon>
        <taxon>Viridiplantae</taxon>
        <taxon>Streptophyta</taxon>
        <taxon>Embryophyta</taxon>
        <taxon>Bryophyta</taxon>
        <taxon>Bryophytina</taxon>
        <taxon>Bryopsida</taxon>
        <taxon>Funariidae</taxon>
        <taxon>Funariales</taxon>
        <taxon>Funariaceae</taxon>
        <taxon>Physcomitrium</taxon>
    </lineage>
</organism>
<dbReference type="InterPro" id="IPR036400">
    <property type="entry name" value="Cyt_B5-like_heme/steroid_sf"/>
</dbReference>
<evidence type="ECO:0000256" key="3">
    <source>
        <dbReference type="ARBA" id="ARBA00023004"/>
    </source>
</evidence>
<dbReference type="InterPro" id="IPR018506">
    <property type="entry name" value="Cyt_B5_heme-BS"/>
</dbReference>
<evidence type="ECO:0000313" key="7">
    <source>
        <dbReference type="EnsemblPlants" id="Pp3c20_23480V3.4"/>
    </source>
</evidence>
<feature type="region of interest" description="Disordered" evidence="5">
    <location>
        <begin position="1"/>
        <end position="100"/>
    </location>
</feature>
<keyword evidence="4" id="KW-0812">Transmembrane</keyword>
<evidence type="ECO:0000259" key="6">
    <source>
        <dbReference type="PROSITE" id="PS50255"/>
    </source>
</evidence>
<proteinExistence type="inferred from homology"/>
<keyword evidence="1 4" id="KW-0349">Heme</keyword>
<comment type="similarity">
    <text evidence="4">Belongs to the cytochrome b5 family.</text>
</comment>
<feature type="transmembrane region" description="Helical" evidence="4">
    <location>
        <begin position="181"/>
        <end position="210"/>
    </location>
</feature>
<dbReference type="Proteomes" id="UP000006727">
    <property type="component" value="Chromosome 20"/>
</dbReference>
<dbReference type="InterPro" id="IPR001199">
    <property type="entry name" value="Cyt_B5-like_heme/steroid-bd"/>
</dbReference>
<dbReference type="Gramene" id="Pp3c20_23480V3.4">
    <property type="protein sequence ID" value="Pp3c20_23480V3.4"/>
    <property type="gene ID" value="Pp3c20_23480"/>
</dbReference>
<dbReference type="PANTHER" id="PTHR46237:SF1">
    <property type="entry name" value="CYTOCHROME B5 REDUCTASE 4"/>
    <property type="match status" value="1"/>
</dbReference>
<dbReference type="InterPro" id="IPR051872">
    <property type="entry name" value="Cytochrome_b5/Flavoprotein_Rdt"/>
</dbReference>
<gene>
    <name evidence="7" type="primary">LOC112273433</name>
</gene>
<dbReference type="Pfam" id="PF00173">
    <property type="entry name" value="Cyt-b5"/>
    <property type="match status" value="1"/>
</dbReference>
<dbReference type="PROSITE" id="PS50255">
    <property type="entry name" value="CYTOCHROME_B5_2"/>
    <property type="match status" value="1"/>
</dbReference>
<dbReference type="GO" id="GO:0020037">
    <property type="term" value="F:heme binding"/>
    <property type="evidence" value="ECO:0007669"/>
    <property type="project" value="UniProtKB-UniRule"/>
</dbReference>
<keyword evidence="4" id="KW-1133">Transmembrane helix</keyword>